<reference evidence="3 4" key="1">
    <citation type="journal article" date="2024" name="Nat. Commun.">
        <title>Phylogenomics reveals the evolutionary origins of lichenization in chlorophyte algae.</title>
        <authorList>
            <person name="Puginier C."/>
            <person name="Libourel C."/>
            <person name="Otte J."/>
            <person name="Skaloud P."/>
            <person name="Haon M."/>
            <person name="Grisel S."/>
            <person name="Petersen M."/>
            <person name="Berrin J.G."/>
            <person name="Delaux P.M."/>
            <person name="Dal Grande F."/>
            <person name="Keller J."/>
        </authorList>
    </citation>
    <scope>NUCLEOTIDE SEQUENCE [LARGE SCALE GENOMIC DNA]</scope>
    <source>
        <strain evidence="3 4">SAG 2043</strain>
    </source>
</reference>
<feature type="region of interest" description="Disordered" evidence="1">
    <location>
        <begin position="95"/>
        <end position="157"/>
    </location>
</feature>
<feature type="chain" id="PRO_5043452580" evidence="2">
    <location>
        <begin position="24"/>
        <end position="277"/>
    </location>
</feature>
<proteinExistence type="predicted"/>
<feature type="signal peptide" evidence="2">
    <location>
        <begin position="1"/>
        <end position="23"/>
    </location>
</feature>
<evidence type="ECO:0000256" key="2">
    <source>
        <dbReference type="SAM" id="SignalP"/>
    </source>
</evidence>
<dbReference type="EMBL" id="JALJOR010000001">
    <property type="protein sequence ID" value="KAK9828544.1"/>
    <property type="molecule type" value="Genomic_DNA"/>
</dbReference>
<evidence type="ECO:0000313" key="3">
    <source>
        <dbReference type="EMBL" id="KAK9828544.1"/>
    </source>
</evidence>
<keyword evidence="4" id="KW-1185">Reference proteome</keyword>
<feature type="region of interest" description="Disordered" evidence="1">
    <location>
        <begin position="31"/>
        <end position="52"/>
    </location>
</feature>
<evidence type="ECO:0000313" key="4">
    <source>
        <dbReference type="Proteomes" id="UP001489004"/>
    </source>
</evidence>
<protein>
    <submittedName>
        <fullName evidence="3">Uncharacterized protein</fullName>
    </submittedName>
</protein>
<accession>A0AAW1R4D3</accession>
<comment type="caution">
    <text evidence="3">The sequence shown here is derived from an EMBL/GenBank/DDBJ whole genome shotgun (WGS) entry which is preliminary data.</text>
</comment>
<feature type="compositionally biased region" description="Low complexity" evidence="1">
    <location>
        <begin position="95"/>
        <end position="119"/>
    </location>
</feature>
<feature type="compositionally biased region" description="Basic and acidic residues" evidence="1">
    <location>
        <begin position="255"/>
        <end position="264"/>
    </location>
</feature>
<sequence>MPHRCSLAVALALLVFQLTACRGAVTAKGLQATDNSPAGRTSGHSSTGGDGSIHQQLAAVKQDAANAGIVDLHTRLQETSQTAAVAANVAVTDTGGGPADSSARKAASADASNAGGISATRPLGQTDPRAATEAASAGDGQQPLPSSTVVKPQPVRGDVTLPLDPVAIPALDRAGDPDAAVDMADGSTEAALALERKEKAQHGSDGPLVDWFQVMLPVRKHRGSRRSASAIAKAVKDGSAYGIEVLETVTNQERAAAEARDNPRRRSRSRGGNAIRR</sequence>
<feature type="compositionally biased region" description="Basic residues" evidence="1">
    <location>
        <begin position="265"/>
        <end position="277"/>
    </location>
</feature>
<gene>
    <name evidence="3" type="ORF">WJX72_000679</name>
</gene>
<organism evidence="3 4">
    <name type="scientific">[Myrmecia] bisecta</name>
    <dbReference type="NCBI Taxonomy" id="41462"/>
    <lineage>
        <taxon>Eukaryota</taxon>
        <taxon>Viridiplantae</taxon>
        <taxon>Chlorophyta</taxon>
        <taxon>core chlorophytes</taxon>
        <taxon>Trebouxiophyceae</taxon>
        <taxon>Trebouxiales</taxon>
        <taxon>Trebouxiaceae</taxon>
        <taxon>Myrmecia</taxon>
    </lineage>
</organism>
<keyword evidence="2" id="KW-0732">Signal</keyword>
<evidence type="ECO:0000256" key="1">
    <source>
        <dbReference type="SAM" id="MobiDB-lite"/>
    </source>
</evidence>
<name>A0AAW1R4D3_9CHLO</name>
<dbReference type="Proteomes" id="UP001489004">
    <property type="component" value="Unassembled WGS sequence"/>
</dbReference>
<dbReference type="AlphaFoldDB" id="A0AAW1R4D3"/>
<feature type="region of interest" description="Disordered" evidence="1">
    <location>
        <begin position="250"/>
        <end position="277"/>
    </location>
</feature>